<proteinExistence type="predicted"/>
<dbReference type="Proteomes" id="UP001501588">
    <property type="component" value="Unassembled WGS sequence"/>
</dbReference>
<evidence type="ECO:0000313" key="1">
    <source>
        <dbReference type="EMBL" id="GAA0603889.1"/>
    </source>
</evidence>
<organism evidence="1 2">
    <name type="scientific">Craurococcus roseus</name>
    <dbReference type="NCBI Taxonomy" id="77585"/>
    <lineage>
        <taxon>Bacteria</taxon>
        <taxon>Pseudomonadati</taxon>
        <taxon>Pseudomonadota</taxon>
        <taxon>Alphaproteobacteria</taxon>
        <taxon>Acetobacterales</taxon>
        <taxon>Acetobacteraceae</taxon>
        <taxon>Craurococcus</taxon>
    </lineage>
</organism>
<accession>A0ABN1G4A4</accession>
<dbReference type="PANTHER" id="PTHR33835">
    <property type="entry name" value="YALI0C07656P"/>
    <property type="match status" value="1"/>
</dbReference>
<name>A0ABN1G4A4_9PROT</name>
<protein>
    <submittedName>
        <fullName evidence="1">DUF4336 domain-containing protein</fullName>
    </submittedName>
</protein>
<comment type="caution">
    <text evidence="1">The sequence shown here is derived from an EMBL/GenBank/DDBJ whole genome shotgun (WGS) entry which is preliminary data.</text>
</comment>
<keyword evidence="2" id="KW-1185">Reference proteome</keyword>
<dbReference type="PANTHER" id="PTHR33835:SF2">
    <property type="entry name" value="LYSINE-TRNA LIGASE"/>
    <property type="match status" value="1"/>
</dbReference>
<dbReference type="InterPro" id="IPR036866">
    <property type="entry name" value="RibonucZ/Hydroxyglut_hydro"/>
</dbReference>
<dbReference type="RefSeq" id="WP_343897864.1">
    <property type="nucleotide sequence ID" value="NZ_BAAAFZ010000092.1"/>
</dbReference>
<sequence>MAEDGTYPPLDTPKPLAEGVWIVDGAPQRVLGLSLPTRMAVLRLADGGLWLHSPTRHTPALQAELEKLGPVRHLVAPNTAHWVHASPWHKAVPDAKLWAAPGVADRARGQDVHLRVSGGTLGDAAPPDWEGQIEHAVFSAPGLVEVAFHHRASRTLILTDGIQAMRSADLPLATRLFARVVGSAAPEGETPAHLKLLLNRRRAANRAAAERLLALRPERVVFAHGDFYKEDGTARLRGALDWLVG</sequence>
<gene>
    <name evidence="1" type="ORF">GCM10009416_46900</name>
</gene>
<dbReference type="EMBL" id="BAAAFZ010000092">
    <property type="protein sequence ID" value="GAA0603889.1"/>
    <property type="molecule type" value="Genomic_DNA"/>
</dbReference>
<dbReference type="Pfam" id="PF14234">
    <property type="entry name" value="DUF4336"/>
    <property type="match status" value="1"/>
</dbReference>
<dbReference type="SUPFAM" id="SSF56281">
    <property type="entry name" value="Metallo-hydrolase/oxidoreductase"/>
    <property type="match status" value="1"/>
</dbReference>
<dbReference type="InterPro" id="IPR025638">
    <property type="entry name" value="DUF4336"/>
</dbReference>
<reference evidence="1 2" key="1">
    <citation type="journal article" date="2019" name="Int. J. Syst. Evol. Microbiol.">
        <title>The Global Catalogue of Microorganisms (GCM) 10K type strain sequencing project: providing services to taxonomists for standard genome sequencing and annotation.</title>
        <authorList>
            <consortium name="The Broad Institute Genomics Platform"/>
            <consortium name="The Broad Institute Genome Sequencing Center for Infectious Disease"/>
            <person name="Wu L."/>
            <person name="Ma J."/>
        </authorList>
    </citation>
    <scope>NUCLEOTIDE SEQUENCE [LARGE SCALE GENOMIC DNA]</scope>
    <source>
        <strain evidence="1 2">JCM 9933</strain>
    </source>
</reference>
<evidence type="ECO:0000313" key="2">
    <source>
        <dbReference type="Proteomes" id="UP001501588"/>
    </source>
</evidence>